<accession>A0ABR2ZGT3</accession>
<name>A0ABR2ZGT3_9AGAR</name>
<gene>
    <name evidence="2" type="ORF">AAF712_013585</name>
</gene>
<dbReference type="EMBL" id="JBBXMP010000213">
    <property type="protein sequence ID" value="KAL0059682.1"/>
    <property type="molecule type" value="Genomic_DNA"/>
</dbReference>
<evidence type="ECO:0000313" key="3">
    <source>
        <dbReference type="Proteomes" id="UP001437256"/>
    </source>
</evidence>
<feature type="compositionally biased region" description="Acidic residues" evidence="1">
    <location>
        <begin position="47"/>
        <end position="58"/>
    </location>
</feature>
<keyword evidence="3" id="KW-1185">Reference proteome</keyword>
<evidence type="ECO:0000313" key="2">
    <source>
        <dbReference type="EMBL" id="KAL0059682.1"/>
    </source>
</evidence>
<reference evidence="2 3" key="1">
    <citation type="submission" date="2024-05" db="EMBL/GenBank/DDBJ databases">
        <title>A draft genome resource for the thread blight pathogen Marasmius tenuissimus strain MS-2.</title>
        <authorList>
            <person name="Yulfo-Soto G.E."/>
            <person name="Baruah I.K."/>
            <person name="Amoako-Attah I."/>
            <person name="Bukari Y."/>
            <person name="Meinhardt L.W."/>
            <person name="Bailey B.A."/>
            <person name="Cohen S.P."/>
        </authorList>
    </citation>
    <scope>NUCLEOTIDE SEQUENCE [LARGE SCALE GENOMIC DNA]</scope>
    <source>
        <strain evidence="2 3">MS-2</strain>
    </source>
</reference>
<organism evidence="2 3">
    <name type="scientific">Marasmius tenuissimus</name>
    <dbReference type="NCBI Taxonomy" id="585030"/>
    <lineage>
        <taxon>Eukaryota</taxon>
        <taxon>Fungi</taxon>
        <taxon>Dikarya</taxon>
        <taxon>Basidiomycota</taxon>
        <taxon>Agaricomycotina</taxon>
        <taxon>Agaricomycetes</taxon>
        <taxon>Agaricomycetidae</taxon>
        <taxon>Agaricales</taxon>
        <taxon>Marasmiineae</taxon>
        <taxon>Marasmiaceae</taxon>
        <taxon>Marasmius</taxon>
    </lineage>
</organism>
<protein>
    <submittedName>
        <fullName evidence="2">Uncharacterized protein</fullName>
    </submittedName>
</protein>
<comment type="caution">
    <text evidence="2">The sequence shown here is derived from an EMBL/GenBank/DDBJ whole genome shotgun (WGS) entry which is preliminary data.</text>
</comment>
<sequence>MLCRPLIPLPQASTGKKRKRPEDEALKESLIKLLRELEASSKRQVESEEDEDENEDSLSEATKEDLVRLGIKPGGFLRIQPKDELISKLNAANEAGKTEHWSSKGLYEHLRGLENFVPAGDRAAKHLWINAFLSRAAAMSPPDKQTVLTSQENPTSSARDYAAYTVFSVGKDEAESFLRFSQLLTLDRFHQTLLVVAAKTTPGKTPSSPQPSCRRSMLRGALTNGREWVFILLKANPNGDGFGYWLSDLHKVMAAEKSLIAEVSSPRCDIVAGILAHWLAHSDEDISDDDWFICHSFPQPD</sequence>
<evidence type="ECO:0000256" key="1">
    <source>
        <dbReference type="SAM" id="MobiDB-lite"/>
    </source>
</evidence>
<dbReference type="Proteomes" id="UP001437256">
    <property type="component" value="Unassembled WGS sequence"/>
</dbReference>
<feature type="region of interest" description="Disordered" evidence="1">
    <location>
        <begin position="39"/>
        <end position="61"/>
    </location>
</feature>
<proteinExistence type="predicted"/>
<feature type="region of interest" description="Disordered" evidence="1">
    <location>
        <begin position="1"/>
        <end position="24"/>
    </location>
</feature>